<accession>A0A8H8RPG2</accession>
<dbReference type="OrthoDB" id="1685042at2759"/>
<dbReference type="PROSITE" id="PS50126">
    <property type="entry name" value="S1"/>
    <property type="match status" value="1"/>
</dbReference>
<dbReference type="SUPFAM" id="SSF51306">
    <property type="entry name" value="LexA/Signal peptidase"/>
    <property type="match status" value="1"/>
</dbReference>
<evidence type="ECO:0000256" key="4">
    <source>
        <dbReference type="ARBA" id="ARBA00022490"/>
    </source>
</evidence>
<feature type="domain" description="S1 motif" evidence="11">
    <location>
        <begin position="17"/>
        <end position="88"/>
    </location>
</feature>
<dbReference type="GO" id="GO:0004252">
    <property type="term" value="F:serine-type endopeptidase activity"/>
    <property type="evidence" value="ECO:0007669"/>
    <property type="project" value="InterPro"/>
</dbReference>
<dbReference type="EMBL" id="QGMJ01000233">
    <property type="protein sequence ID" value="TVY39353.1"/>
    <property type="molecule type" value="Genomic_DNA"/>
</dbReference>
<dbReference type="PANTHER" id="PTHR10602">
    <property type="entry name" value="EUKARYOTIC TRANSLATION INITIATION FACTOR 2 SUBUNIT 1"/>
    <property type="match status" value="1"/>
</dbReference>
<dbReference type="SUPFAM" id="SSF50249">
    <property type="entry name" value="Nucleic acid-binding proteins"/>
    <property type="match status" value="1"/>
</dbReference>
<evidence type="ECO:0000313" key="12">
    <source>
        <dbReference type="EMBL" id="TVY39353.1"/>
    </source>
</evidence>
<feature type="compositionally biased region" description="Acidic residues" evidence="10">
    <location>
        <begin position="294"/>
        <end position="305"/>
    </location>
</feature>
<comment type="caution">
    <text evidence="12">The sequence shown here is derived from an EMBL/GenBank/DDBJ whole genome shotgun (WGS) entry which is preliminary data.</text>
</comment>
<keyword evidence="6" id="KW-0597">Phosphoprotein</keyword>
<organism evidence="12 13">
    <name type="scientific">Lachnellula subtilissima</name>
    <dbReference type="NCBI Taxonomy" id="602034"/>
    <lineage>
        <taxon>Eukaryota</taxon>
        <taxon>Fungi</taxon>
        <taxon>Dikarya</taxon>
        <taxon>Ascomycota</taxon>
        <taxon>Pezizomycotina</taxon>
        <taxon>Leotiomycetes</taxon>
        <taxon>Helotiales</taxon>
        <taxon>Lachnaceae</taxon>
        <taxon>Lachnellula</taxon>
    </lineage>
</organism>
<dbReference type="GO" id="GO:0003743">
    <property type="term" value="F:translation initiation factor activity"/>
    <property type="evidence" value="ECO:0007669"/>
    <property type="project" value="UniProtKB-KW"/>
</dbReference>
<dbReference type="GO" id="GO:0006465">
    <property type="term" value="P:signal peptide processing"/>
    <property type="evidence" value="ECO:0007669"/>
    <property type="project" value="InterPro"/>
</dbReference>
<dbReference type="FunFam" id="2.40.50.140:FF:000015">
    <property type="entry name" value="Eukaryotic translation initiation factor 2 subunit alpha"/>
    <property type="match status" value="1"/>
</dbReference>
<dbReference type="InterPro" id="IPR011488">
    <property type="entry name" value="TIF_2_asu"/>
</dbReference>
<keyword evidence="4" id="KW-0963">Cytoplasm</keyword>
<evidence type="ECO:0000313" key="13">
    <source>
        <dbReference type="Proteomes" id="UP000462212"/>
    </source>
</evidence>
<dbReference type="GO" id="GO:0033290">
    <property type="term" value="C:eukaryotic 48S preinitiation complex"/>
    <property type="evidence" value="ECO:0007669"/>
    <property type="project" value="TreeGrafter"/>
</dbReference>
<name>A0A8H8RPG2_9HELO</name>
<evidence type="ECO:0000256" key="2">
    <source>
        <dbReference type="ARBA" id="ARBA00007223"/>
    </source>
</evidence>
<comment type="function">
    <text evidence="9">eIF-2 functions in the early steps of protein synthesis by forming a ternary complex with GTP and initiator tRNA. This complex binds to a 40S ribosomal subunit, followed by mRNA binding to form a 43S pre-initiation complex. Junction of the 60S ribosomal subunit to form the 80S initiation complex is preceded by hydrolysis of the GTP bound to eIF-2 and release of an eIF-2-GDP binary complex. In order for eIF-2 to recycle and catalyze another round of initiation, the GDP bound to eIF-2 must exchange with GTP by way of a reaction catalyzed by eIF2B.</text>
</comment>
<dbReference type="Proteomes" id="UP000462212">
    <property type="component" value="Unassembled WGS sequence"/>
</dbReference>
<keyword evidence="8" id="KW-0648">Protein biosynthesis</keyword>
<dbReference type="InterPro" id="IPR019533">
    <property type="entry name" value="Peptidase_S26"/>
</dbReference>
<feature type="region of interest" description="Disordered" evidence="10">
    <location>
        <begin position="286"/>
        <end position="305"/>
    </location>
</feature>
<dbReference type="GO" id="GO:0003723">
    <property type="term" value="F:RNA binding"/>
    <property type="evidence" value="ECO:0007669"/>
    <property type="project" value="UniProtKB-KW"/>
</dbReference>
<dbReference type="Gene3D" id="1.10.150.190">
    <property type="entry name" value="Translation initiation factor 2, subunit 1, domain 2"/>
    <property type="match status" value="1"/>
</dbReference>
<dbReference type="FunFam" id="1.10.150.190:FF:000002">
    <property type="entry name" value="Translation initiation factor 2, alpha subunit"/>
    <property type="match status" value="1"/>
</dbReference>
<reference evidence="12 13" key="1">
    <citation type="submission" date="2018-05" db="EMBL/GenBank/DDBJ databases">
        <title>Genome sequencing and assembly of the regulated plant pathogen Lachnellula willkommii and related sister species for the development of diagnostic species identification markers.</title>
        <authorList>
            <person name="Giroux E."/>
            <person name="Bilodeau G."/>
        </authorList>
    </citation>
    <scope>NUCLEOTIDE SEQUENCE [LARGE SCALE GENOMIC DNA]</scope>
    <source>
        <strain evidence="12 13">CBS 197.66</strain>
    </source>
</reference>
<comment type="subcellular location">
    <subcellularLocation>
        <location evidence="1">Cytoplasm</location>
        <location evidence="1">Cytosol</location>
    </subcellularLocation>
</comment>
<dbReference type="InterPro" id="IPR024055">
    <property type="entry name" value="TIF2_asu_C"/>
</dbReference>
<dbReference type="FunFam" id="3.30.70.1130:FF:000001">
    <property type="entry name" value="Eukaryotic translation initiation factor 2 subunit 1"/>
    <property type="match status" value="1"/>
</dbReference>
<dbReference type="GO" id="GO:0043022">
    <property type="term" value="F:ribosome binding"/>
    <property type="evidence" value="ECO:0007669"/>
    <property type="project" value="TreeGrafter"/>
</dbReference>
<evidence type="ECO:0000256" key="3">
    <source>
        <dbReference type="ARBA" id="ARBA00020409"/>
    </source>
</evidence>
<dbReference type="Pfam" id="PF00575">
    <property type="entry name" value="S1"/>
    <property type="match status" value="1"/>
</dbReference>
<dbReference type="GO" id="GO:0005850">
    <property type="term" value="C:eukaryotic translation initiation factor 2 complex"/>
    <property type="evidence" value="ECO:0007669"/>
    <property type="project" value="TreeGrafter"/>
</dbReference>
<dbReference type="SMART" id="SM00316">
    <property type="entry name" value="S1"/>
    <property type="match status" value="1"/>
</dbReference>
<evidence type="ECO:0000256" key="9">
    <source>
        <dbReference type="ARBA" id="ARBA00060206"/>
    </source>
</evidence>
<evidence type="ECO:0000259" key="11">
    <source>
        <dbReference type="PROSITE" id="PS50126"/>
    </source>
</evidence>
<evidence type="ECO:0000256" key="5">
    <source>
        <dbReference type="ARBA" id="ARBA00022540"/>
    </source>
</evidence>
<proteinExistence type="inferred from homology"/>
<evidence type="ECO:0000256" key="10">
    <source>
        <dbReference type="SAM" id="MobiDB-lite"/>
    </source>
</evidence>
<keyword evidence="7" id="KW-0694">RNA-binding</keyword>
<dbReference type="InterPro" id="IPR003029">
    <property type="entry name" value="S1_domain"/>
</dbReference>
<dbReference type="PANTHER" id="PTHR10602:SF0">
    <property type="entry name" value="EUKARYOTIC TRANSLATION INITIATION FACTOR 2 SUBUNIT 1"/>
    <property type="match status" value="1"/>
</dbReference>
<dbReference type="InterPro" id="IPR024054">
    <property type="entry name" value="TIF2_asu_middle_sf"/>
</dbReference>
<evidence type="ECO:0000256" key="7">
    <source>
        <dbReference type="ARBA" id="ARBA00022884"/>
    </source>
</evidence>
<keyword evidence="13" id="KW-1185">Reference proteome</keyword>
<dbReference type="CDD" id="cd04452">
    <property type="entry name" value="S1_IF2_alpha"/>
    <property type="match status" value="1"/>
</dbReference>
<dbReference type="InterPro" id="IPR044126">
    <property type="entry name" value="S1_IF2_alpha"/>
</dbReference>
<dbReference type="AlphaFoldDB" id="A0A8H8RPG2"/>
<evidence type="ECO:0000256" key="8">
    <source>
        <dbReference type="ARBA" id="ARBA00022917"/>
    </source>
</evidence>
<dbReference type="SUPFAM" id="SSF110993">
    <property type="entry name" value="eIF-2-alpha, C-terminal domain"/>
    <property type="match status" value="1"/>
</dbReference>
<sequence>MSLTNCRFYEEKFPEIDSFVMVNVKQIAEMGAYVKLLEYDNIDGMILLSELSRRRIRSIQKLIRVGRNEVVVVLRVDKEKGYIDLSKRRVSPEDIVKCEERYNKGKMVHSIMRHVSEKTKHPIEDLYETIGWPLNKKYGHAVDAFKLSITNPDVWLEVSFPNDVVAEELKSYIGKRLTPQPTKVRADVEVTCFGYEGIDAVKTALRTAESRNTPDNQVKVKLVSPPLYVLTSTCLEKAVGIATLEASIIDIRKNIEAAGGSCIVKMEPKAVTENDDAELQALMEKRERENAEVSGDESESASDENAVETMPLATMFSNRIFSALRNTTVSRNVNAIRNTPSGRFFWDTSRKLLIIATWIPAVVFFNENVGMMTFVTGPSMYPYLNTNYNESQSKDACWVNKWKPTENLKRGMLVSFWSPAHPEVLAVKRIIALPGDKVVTRAPYPMPTVDIPRNHIWVEGDNKDGTKTLDSNYYGPISTSLVQGKITHVLWPWNSAGRIRWWEFKGRTKVVKGKGED</sequence>
<gene>
    <name evidence="12" type="primary">tif211</name>
    <name evidence="12" type="ORF">LSUB1_G002869</name>
</gene>
<dbReference type="Gene3D" id="2.40.50.140">
    <property type="entry name" value="Nucleic acid-binding proteins"/>
    <property type="match status" value="1"/>
</dbReference>
<dbReference type="GO" id="GO:0005829">
    <property type="term" value="C:cytosol"/>
    <property type="evidence" value="ECO:0007669"/>
    <property type="project" value="UniProtKB-SubCell"/>
</dbReference>
<dbReference type="SUPFAM" id="SSF116742">
    <property type="entry name" value="eIF2alpha middle domain-like"/>
    <property type="match status" value="1"/>
</dbReference>
<dbReference type="InterPro" id="IPR036286">
    <property type="entry name" value="LexA/Signal_pep-like_sf"/>
</dbReference>
<dbReference type="Gene3D" id="3.30.70.1130">
    <property type="entry name" value="EIF_2_alpha"/>
    <property type="match status" value="1"/>
</dbReference>
<protein>
    <recommendedName>
        <fullName evidence="3">Eukaryotic translation initiation factor 2 subunit alpha</fullName>
    </recommendedName>
</protein>
<dbReference type="Gene3D" id="2.10.109.10">
    <property type="entry name" value="Umud Fragment, subunit A"/>
    <property type="match status" value="1"/>
</dbReference>
<dbReference type="InterPro" id="IPR012340">
    <property type="entry name" value="NA-bd_OB-fold"/>
</dbReference>
<comment type="similarity">
    <text evidence="2">Belongs to the eIF-2-alpha family.</text>
</comment>
<evidence type="ECO:0000256" key="1">
    <source>
        <dbReference type="ARBA" id="ARBA00004514"/>
    </source>
</evidence>
<evidence type="ECO:0000256" key="6">
    <source>
        <dbReference type="ARBA" id="ARBA00022553"/>
    </source>
</evidence>
<dbReference type="Pfam" id="PF07541">
    <property type="entry name" value="EIF_2_alpha"/>
    <property type="match status" value="1"/>
</dbReference>
<keyword evidence="5 12" id="KW-0396">Initiation factor</keyword>
<dbReference type="Pfam" id="PF10502">
    <property type="entry name" value="Peptidase_S26"/>
    <property type="match status" value="1"/>
</dbReference>
<dbReference type="CDD" id="cd06530">
    <property type="entry name" value="S26_SPase_I"/>
    <property type="match status" value="1"/>
</dbReference>